<dbReference type="EMBL" id="JACVVK020000354">
    <property type="protein sequence ID" value="KAK7477320.1"/>
    <property type="molecule type" value="Genomic_DNA"/>
</dbReference>
<keyword evidence="2" id="KW-1185">Reference proteome</keyword>
<sequence>MAMSWVKSDSGISLRLYRRSRYLKVEGNSIPQQKPGELQSRSNQASVTYIHVQYLDVEAGGESVEQTTSKGDNGVCDMVLFSARFYVFPLFTRSSCVLSIGERWFIPAVMHLSSHILETAVHEELGHQDFLAACENCHRPRE</sequence>
<dbReference type="AlphaFoldDB" id="A0ABD0JQJ7"/>
<reference evidence="1 2" key="1">
    <citation type="journal article" date="2023" name="Sci. Data">
        <title>Genome assembly of the Korean intertidal mud-creeper Batillaria attramentaria.</title>
        <authorList>
            <person name="Patra A.K."/>
            <person name="Ho P.T."/>
            <person name="Jun S."/>
            <person name="Lee S.J."/>
            <person name="Kim Y."/>
            <person name="Won Y.J."/>
        </authorList>
    </citation>
    <scope>NUCLEOTIDE SEQUENCE [LARGE SCALE GENOMIC DNA]</scope>
    <source>
        <strain evidence="1">Wonlab-2016</strain>
    </source>
</reference>
<accession>A0ABD0JQJ7</accession>
<dbReference type="Proteomes" id="UP001519460">
    <property type="component" value="Unassembled WGS sequence"/>
</dbReference>
<evidence type="ECO:0000313" key="1">
    <source>
        <dbReference type="EMBL" id="KAK7477320.1"/>
    </source>
</evidence>
<evidence type="ECO:0000313" key="2">
    <source>
        <dbReference type="Proteomes" id="UP001519460"/>
    </source>
</evidence>
<name>A0ABD0JQJ7_9CAEN</name>
<comment type="caution">
    <text evidence="1">The sequence shown here is derived from an EMBL/GenBank/DDBJ whole genome shotgun (WGS) entry which is preliminary data.</text>
</comment>
<proteinExistence type="predicted"/>
<organism evidence="1 2">
    <name type="scientific">Batillaria attramentaria</name>
    <dbReference type="NCBI Taxonomy" id="370345"/>
    <lineage>
        <taxon>Eukaryota</taxon>
        <taxon>Metazoa</taxon>
        <taxon>Spiralia</taxon>
        <taxon>Lophotrochozoa</taxon>
        <taxon>Mollusca</taxon>
        <taxon>Gastropoda</taxon>
        <taxon>Caenogastropoda</taxon>
        <taxon>Sorbeoconcha</taxon>
        <taxon>Cerithioidea</taxon>
        <taxon>Batillariidae</taxon>
        <taxon>Batillaria</taxon>
    </lineage>
</organism>
<protein>
    <submittedName>
        <fullName evidence="1">Uncharacterized protein</fullName>
    </submittedName>
</protein>
<gene>
    <name evidence="1" type="ORF">BaRGS_00031508</name>
</gene>